<dbReference type="SUPFAM" id="SSF56925">
    <property type="entry name" value="OMPA-like"/>
    <property type="match status" value="1"/>
</dbReference>
<name>A0A8J7MD67_9BACT</name>
<dbReference type="InterPro" id="IPR011250">
    <property type="entry name" value="OMP/PagP_B-barrel"/>
</dbReference>
<evidence type="ECO:0000313" key="2">
    <source>
        <dbReference type="Proteomes" id="UP000624703"/>
    </source>
</evidence>
<dbReference type="AlphaFoldDB" id="A0A8J7MD67"/>
<protein>
    <submittedName>
        <fullName evidence="1">Uncharacterized protein</fullName>
    </submittedName>
</protein>
<dbReference type="RefSeq" id="WP_200310417.1">
    <property type="nucleotide sequence ID" value="NZ_JAENIM010000021.1"/>
</dbReference>
<reference evidence="1" key="1">
    <citation type="submission" date="2021-01" db="EMBL/GenBank/DDBJ databases">
        <title>Modified the classification status of verrucomicrobia.</title>
        <authorList>
            <person name="Feng X."/>
        </authorList>
    </citation>
    <scope>NUCLEOTIDE SEQUENCE</scope>
    <source>
        <strain evidence="1">_KCTC 22039</strain>
    </source>
</reference>
<accession>A0A8J7MD67</accession>
<proteinExistence type="predicted"/>
<organism evidence="1 2">
    <name type="scientific">Persicirhabdus sediminis</name>
    <dbReference type="NCBI Taxonomy" id="454144"/>
    <lineage>
        <taxon>Bacteria</taxon>
        <taxon>Pseudomonadati</taxon>
        <taxon>Verrucomicrobiota</taxon>
        <taxon>Verrucomicrobiia</taxon>
        <taxon>Verrucomicrobiales</taxon>
        <taxon>Verrucomicrobiaceae</taxon>
        <taxon>Persicirhabdus</taxon>
    </lineage>
</organism>
<gene>
    <name evidence="1" type="ORF">JIN82_04350</name>
</gene>
<dbReference type="Gene3D" id="2.40.160.20">
    <property type="match status" value="1"/>
</dbReference>
<comment type="caution">
    <text evidence="1">The sequence shown here is derived from an EMBL/GenBank/DDBJ whole genome shotgun (WGS) entry which is preliminary data.</text>
</comment>
<sequence>MIKEIICVSGLAVSAAVAQNGYYSGQQQAPQQPAPMAPGQGYESTGLFLSGTVGTLFDLSEPVYTTNIGFHLNEFSSVSLQFTFFDNSEGYFYDYGYGDWVDDIYDDSYFGIGLAYKAYHPVGPNTQLYFGGSLGAMFVDSKLTWSDSDGYWGRYTGDATTFYMDAVFGLDQKLSHNLHANIGMRLMHVSYYDVDYGSFTIRNDELEPLMFGVEMGLTFRF</sequence>
<keyword evidence="2" id="KW-1185">Reference proteome</keyword>
<dbReference type="EMBL" id="JAENIM010000021">
    <property type="protein sequence ID" value="MBK1790385.1"/>
    <property type="molecule type" value="Genomic_DNA"/>
</dbReference>
<dbReference type="Proteomes" id="UP000624703">
    <property type="component" value="Unassembled WGS sequence"/>
</dbReference>
<evidence type="ECO:0000313" key="1">
    <source>
        <dbReference type="EMBL" id="MBK1790385.1"/>
    </source>
</evidence>